<feature type="region of interest" description="Disordered" evidence="1">
    <location>
        <begin position="600"/>
        <end position="686"/>
    </location>
</feature>
<keyword evidence="2" id="KW-0472">Membrane</keyword>
<proteinExistence type="predicted"/>
<evidence type="ECO:0000259" key="3">
    <source>
        <dbReference type="PROSITE" id="PS50234"/>
    </source>
</evidence>
<feature type="compositionally biased region" description="Acidic residues" evidence="1">
    <location>
        <begin position="605"/>
        <end position="629"/>
    </location>
</feature>
<keyword evidence="5" id="KW-1185">Reference proteome</keyword>
<dbReference type="RefSeq" id="WP_200278475.1">
    <property type="nucleotide sequence ID" value="NZ_JAENII010000005.1"/>
</dbReference>
<feature type="transmembrane region" description="Helical" evidence="2">
    <location>
        <begin position="6"/>
        <end position="24"/>
    </location>
</feature>
<dbReference type="InterPro" id="IPR036465">
    <property type="entry name" value="vWFA_dom_sf"/>
</dbReference>
<dbReference type="SMART" id="SM00327">
    <property type="entry name" value="VWA"/>
    <property type="match status" value="1"/>
</dbReference>
<name>A0A934VFI6_9BACT</name>
<dbReference type="InterPro" id="IPR002035">
    <property type="entry name" value="VWF_A"/>
</dbReference>
<dbReference type="PANTHER" id="PTHR22550:SF14">
    <property type="entry name" value="VWFA DOMAIN-CONTAINING PROTEIN"/>
    <property type="match status" value="1"/>
</dbReference>
<evidence type="ECO:0000313" key="5">
    <source>
        <dbReference type="Proteomes" id="UP000658278"/>
    </source>
</evidence>
<dbReference type="PANTHER" id="PTHR22550">
    <property type="entry name" value="SPORE GERMINATION PROTEIN"/>
    <property type="match status" value="1"/>
</dbReference>
<dbReference type="InterPro" id="IPR050768">
    <property type="entry name" value="UPF0353/GerABKA_families"/>
</dbReference>
<feature type="domain" description="VWFA" evidence="3">
    <location>
        <begin position="83"/>
        <end position="258"/>
    </location>
</feature>
<dbReference type="PROSITE" id="PS50234">
    <property type="entry name" value="VWFA"/>
    <property type="match status" value="1"/>
</dbReference>
<dbReference type="SUPFAM" id="SSF53300">
    <property type="entry name" value="vWA-like"/>
    <property type="match status" value="1"/>
</dbReference>
<organism evidence="4 5">
    <name type="scientific">Haloferula rosea</name>
    <dbReference type="NCBI Taxonomy" id="490093"/>
    <lineage>
        <taxon>Bacteria</taxon>
        <taxon>Pseudomonadati</taxon>
        <taxon>Verrucomicrobiota</taxon>
        <taxon>Verrucomicrobiia</taxon>
        <taxon>Verrucomicrobiales</taxon>
        <taxon>Verrucomicrobiaceae</taxon>
        <taxon>Haloferula</taxon>
    </lineage>
</organism>
<gene>
    <name evidence="4" type="ORF">JIN81_08350</name>
</gene>
<accession>A0A934VFI6</accession>
<evidence type="ECO:0000256" key="2">
    <source>
        <dbReference type="SAM" id="Phobius"/>
    </source>
</evidence>
<comment type="caution">
    <text evidence="4">The sequence shown here is derived from an EMBL/GenBank/DDBJ whole genome shotgun (WGS) entry which is preliminary data.</text>
</comment>
<evidence type="ECO:0000313" key="4">
    <source>
        <dbReference type="EMBL" id="MBK1827027.1"/>
    </source>
</evidence>
<dbReference type="EMBL" id="JAENII010000005">
    <property type="protein sequence ID" value="MBK1827027.1"/>
    <property type="molecule type" value="Genomic_DNA"/>
</dbReference>
<keyword evidence="2" id="KW-0812">Transmembrane</keyword>
<sequence length="686" mass="74398">MSYFVFQWPWMLLLLVGLVPLYLLERRSSVEKEAVRSALGAGPVAGSAISARLRGLAMVCLVLALARPGYAPVRQSVSTAGRDVVFVLDVSRSMLAEDVHPSRLESAKQGIRDCLASLDSERAGLVVYAGSSNIACPLTRDSKFVRFMVDQAQPRSVDFGGSFLQSAVEKVVDQVFSDERRGFQDMIVLTDGGDHGPGMDKVAELLNQHGVELLVVGLGDADVAARIPVLDDEGKAAYLEHEGEVVRTKLEDESLRQLCGLVRGGQYFGAGTSPFHLGDVYRGFSEGKPTEGRIGDDDFVVYREGAYWLMPIGLILLLLPEWRGRGALVGGMAALLLSTPQVRGDEAVPGEFSEAVRLMDLGRPGEAVPILGELAAQDGLTPRQLGVLAFNRALALTLQLEKDAGLPARQRLEMARQVQGDFLDAIRLDPGLQRAAMRLDEAAVLVAGIEAEVAEEERQDQEIQEALAALIERLEKLLEGQQNLLADTRAQGPPARGRGNAAAAPVPADAVDRARQASLRQKNLRIEAESISNELKELEIQLAVPGAPGVLVQPVKLMSQAVNAQLTVEDGLRAWEAWPATQPLQRRCIELIEEVLSLLANSSSDESEDGEYEDEGDYEDWDESAEGEGDPSSMAMDGDFSAGNSTQPLPLPNLSAEEILKEEIGNQQFRQQQRAKANAGEVKRDW</sequence>
<dbReference type="AlphaFoldDB" id="A0A934VFI6"/>
<dbReference type="Pfam" id="PF13519">
    <property type="entry name" value="VWA_2"/>
    <property type="match status" value="1"/>
</dbReference>
<feature type="compositionally biased region" description="Polar residues" evidence="1">
    <location>
        <begin position="665"/>
        <end position="675"/>
    </location>
</feature>
<reference evidence="4" key="1">
    <citation type="submission" date="2021-01" db="EMBL/GenBank/DDBJ databases">
        <title>Modified the classification status of verrucomicrobia.</title>
        <authorList>
            <person name="Feng X."/>
        </authorList>
    </citation>
    <scope>NUCLEOTIDE SEQUENCE</scope>
    <source>
        <strain evidence="4">KCTC 22201</strain>
    </source>
</reference>
<feature type="region of interest" description="Disordered" evidence="1">
    <location>
        <begin position="489"/>
        <end position="509"/>
    </location>
</feature>
<protein>
    <submittedName>
        <fullName evidence="4">VWA domain-containing protein</fullName>
    </submittedName>
</protein>
<evidence type="ECO:0000256" key="1">
    <source>
        <dbReference type="SAM" id="MobiDB-lite"/>
    </source>
</evidence>
<keyword evidence="2" id="KW-1133">Transmembrane helix</keyword>
<dbReference type="Gene3D" id="3.40.50.410">
    <property type="entry name" value="von Willebrand factor, type A domain"/>
    <property type="match status" value="1"/>
</dbReference>
<dbReference type="Proteomes" id="UP000658278">
    <property type="component" value="Unassembled WGS sequence"/>
</dbReference>